<feature type="region of interest" description="Disordered" evidence="18">
    <location>
        <begin position="919"/>
        <end position="945"/>
    </location>
</feature>
<feature type="compositionally biased region" description="Basic and acidic residues" evidence="18">
    <location>
        <begin position="192"/>
        <end position="201"/>
    </location>
</feature>
<keyword evidence="7 15" id="KW-0067">ATP-binding</keyword>
<feature type="transmembrane region" description="Helical" evidence="17">
    <location>
        <begin position="1404"/>
        <end position="1422"/>
    </location>
</feature>
<gene>
    <name evidence="22" type="ORF">P167DRAFT_482043</name>
</gene>
<keyword evidence="6 15" id="KW-0547">Nucleotide-binding</keyword>
<dbReference type="InterPro" id="IPR018303">
    <property type="entry name" value="ATPase_P-typ_P_site"/>
</dbReference>
<feature type="transmembrane region" description="Helical" evidence="17">
    <location>
        <begin position="1434"/>
        <end position="1453"/>
    </location>
</feature>
<evidence type="ECO:0000256" key="11">
    <source>
        <dbReference type="ARBA" id="ARBA00023136"/>
    </source>
</evidence>
<dbReference type="PROSITE" id="PS00154">
    <property type="entry name" value="ATPASE_E1_E2"/>
    <property type="match status" value="1"/>
</dbReference>
<dbReference type="InterPro" id="IPR006539">
    <property type="entry name" value="P-type_ATPase_IV"/>
</dbReference>
<dbReference type="FunFam" id="3.40.1110.10:FF:000090">
    <property type="entry name" value="Phospholipid-transporting ATPase"/>
    <property type="match status" value="1"/>
</dbReference>
<reference evidence="22 23" key="1">
    <citation type="journal article" date="2018" name="Nat. Ecol. Evol.">
        <title>Pezizomycetes genomes reveal the molecular basis of ectomycorrhizal truffle lifestyle.</title>
        <authorList>
            <person name="Murat C."/>
            <person name="Payen T."/>
            <person name="Noel B."/>
            <person name="Kuo A."/>
            <person name="Morin E."/>
            <person name="Chen J."/>
            <person name="Kohler A."/>
            <person name="Krizsan K."/>
            <person name="Balestrini R."/>
            <person name="Da Silva C."/>
            <person name="Montanini B."/>
            <person name="Hainaut M."/>
            <person name="Levati E."/>
            <person name="Barry K.W."/>
            <person name="Belfiori B."/>
            <person name="Cichocki N."/>
            <person name="Clum A."/>
            <person name="Dockter R.B."/>
            <person name="Fauchery L."/>
            <person name="Guy J."/>
            <person name="Iotti M."/>
            <person name="Le Tacon F."/>
            <person name="Lindquist E.A."/>
            <person name="Lipzen A."/>
            <person name="Malagnac F."/>
            <person name="Mello A."/>
            <person name="Molinier V."/>
            <person name="Miyauchi S."/>
            <person name="Poulain J."/>
            <person name="Riccioni C."/>
            <person name="Rubini A."/>
            <person name="Sitrit Y."/>
            <person name="Splivallo R."/>
            <person name="Traeger S."/>
            <person name="Wang M."/>
            <person name="Zifcakova L."/>
            <person name="Wipf D."/>
            <person name="Zambonelli A."/>
            <person name="Paolocci F."/>
            <person name="Nowrousian M."/>
            <person name="Ottonello S."/>
            <person name="Baldrian P."/>
            <person name="Spatafora J.W."/>
            <person name="Henrissat B."/>
            <person name="Nagy L.G."/>
            <person name="Aury J.M."/>
            <person name="Wincker P."/>
            <person name="Grigoriev I.V."/>
            <person name="Bonfante P."/>
            <person name="Martin F.M."/>
        </authorList>
    </citation>
    <scope>NUCLEOTIDE SEQUENCE [LARGE SCALE GENOMIC DNA]</scope>
    <source>
        <strain evidence="22 23">CCBAS932</strain>
    </source>
</reference>
<feature type="binding site" evidence="15">
    <location>
        <position position="1236"/>
    </location>
    <ligand>
        <name>ATP</name>
        <dbReference type="ChEBI" id="CHEBI:30616"/>
    </ligand>
</feature>
<dbReference type="InParanoid" id="A0A3N4L3C9"/>
<dbReference type="GO" id="GO:0032456">
    <property type="term" value="P:endocytic recycling"/>
    <property type="evidence" value="ECO:0007669"/>
    <property type="project" value="TreeGrafter"/>
</dbReference>
<evidence type="ECO:0000256" key="12">
    <source>
        <dbReference type="ARBA" id="ARBA00034036"/>
    </source>
</evidence>
<evidence type="ECO:0000256" key="6">
    <source>
        <dbReference type="ARBA" id="ARBA00022741"/>
    </source>
</evidence>
<dbReference type="Pfam" id="PF16212">
    <property type="entry name" value="PhoLip_ATPase_C"/>
    <property type="match status" value="1"/>
</dbReference>
<feature type="active site" description="4-aspartylphosphate intermediate" evidence="14">
    <location>
        <position position="646"/>
    </location>
</feature>
<dbReference type="FunFam" id="3.40.50.1000:FF:000172">
    <property type="entry name" value="Phospholipid-transporting ATPase"/>
    <property type="match status" value="1"/>
</dbReference>
<dbReference type="InterPro" id="IPR023299">
    <property type="entry name" value="ATPase_P-typ_cyto_dom_N"/>
</dbReference>
<feature type="binding site" evidence="15">
    <location>
        <position position="1237"/>
    </location>
    <ligand>
        <name>ATP</name>
        <dbReference type="ChEBI" id="CHEBI:30616"/>
    </ligand>
</feature>
<dbReference type="STRING" id="1392247.A0A3N4L3C9"/>
<evidence type="ECO:0000256" key="16">
    <source>
        <dbReference type="PIRSR" id="PIRSR606539-3"/>
    </source>
</evidence>
<dbReference type="InterPro" id="IPR059000">
    <property type="entry name" value="ATPase_P-type_domA"/>
</dbReference>
<feature type="binding site" evidence="16">
    <location>
        <position position="1233"/>
    </location>
    <ligand>
        <name>Mg(2+)</name>
        <dbReference type="ChEBI" id="CHEBI:18420"/>
    </ligand>
</feature>
<feature type="binding site" evidence="15">
    <location>
        <position position="1118"/>
    </location>
    <ligand>
        <name>ATP</name>
        <dbReference type="ChEBI" id="CHEBI:30616"/>
    </ligand>
</feature>
<feature type="region of interest" description="Disordered" evidence="18">
    <location>
        <begin position="180"/>
        <end position="210"/>
    </location>
</feature>
<feature type="binding site" evidence="15">
    <location>
        <position position="646"/>
    </location>
    <ligand>
        <name>ATP</name>
        <dbReference type="ChEBI" id="CHEBI:30616"/>
    </ligand>
</feature>
<evidence type="ECO:0000256" key="14">
    <source>
        <dbReference type="PIRSR" id="PIRSR606539-1"/>
    </source>
</evidence>
<dbReference type="PRINTS" id="PR00119">
    <property type="entry name" value="CATATPASE"/>
</dbReference>
<feature type="binding site" evidence="15">
    <location>
        <position position="805"/>
    </location>
    <ligand>
        <name>ATP</name>
        <dbReference type="ChEBI" id="CHEBI:30616"/>
    </ligand>
</feature>
<feature type="transmembrane region" description="Helical" evidence="17">
    <location>
        <begin position="534"/>
        <end position="555"/>
    </location>
</feature>
<dbReference type="SUPFAM" id="SSF56784">
    <property type="entry name" value="HAD-like"/>
    <property type="match status" value="1"/>
</dbReference>
<evidence type="ECO:0000256" key="1">
    <source>
        <dbReference type="ARBA" id="ARBA00004141"/>
    </source>
</evidence>
<dbReference type="GO" id="GO:0006892">
    <property type="term" value="P:post-Golgi vesicle-mediated transport"/>
    <property type="evidence" value="ECO:0007669"/>
    <property type="project" value="TreeGrafter"/>
</dbReference>
<keyword evidence="11 17" id="KW-0472">Membrane</keyword>
<dbReference type="Proteomes" id="UP000277580">
    <property type="component" value="Unassembled WGS sequence"/>
</dbReference>
<feature type="compositionally biased region" description="Polar residues" evidence="18">
    <location>
        <begin position="19"/>
        <end position="40"/>
    </location>
</feature>
<dbReference type="GO" id="GO:0045332">
    <property type="term" value="P:phospholipid translocation"/>
    <property type="evidence" value="ECO:0007669"/>
    <property type="project" value="TreeGrafter"/>
</dbReference>
<feature type="binding site" evidence="15">
    <location>
        <position position="853"/>
    </location>
    <ligand>
        <name>ATP</name>
        <dbReference type="ChEBI" id="CHEBI:30616"/>
    </ligand>
</feature>
<dbReference type="Gene3D" id="3.40.50.1000">
    <property type="entry name" value="HAD superfamily/HAD-like"/>
    <property type="match status" value="1"/>
</dbReference>
<dbReference type="SUPFAM" id="SSF81660">
    <property type="entry name" value="Metal cation-transporting ATPase, ATP-binding domain N"/>
    <property type="match status" value="1"/>
</dbReference>
<sequence length="1609" mass="181478">MVEPNSGVPGSGEVPAEDQPSSTSGTLRDSNSDIPIQPTGSGIPRIRFSTDIDRSEPLVPGSSPTGGKIVATAGLTIDTSPRNVQRESLEIRPFGRETGDTNSSGSVTDPYHTLSPTSPTSPRKRNRGYSLRRQLFFRNVHDQMDQDAGFAHSSANDMGIELNSVHPSHEVKNQRIKFQGAAAGEGAEEEEKEKADHDHPKRQGSLPPISGSLPQYSLWAHKQSKTFRAQVQSYYKNIQQLILRYNGAPPSKEGRRILVDAERKDPLIDERTLKEYIGNTIRSSRYTIWSFLPKQLFAQFSKLANFYFLCVSILQMIPTLSTTGTYTTIVPLLFFITLSITKEGYDDYRRYKLDKVENNRYAQILHTYKPSDDRDLSSTPRFWAETKWRNIRVGDIVKLERDDSVPADIIILHSNGPRGIAYVETMALDGETNLKSKQALPIISEQCDTIEKLGAFKARVVVEDPNMDLYNFEGKVTVGDETKPLTNNQVIYRGSVIRNTSNMWGLVIFTGEESKIRMNANKNPRTKAPSLQAIVNKIVIIVVIFVIALSVFNTVAYRLWRNRTERRSWYLTNSSVAFFPIFASYVIMFNTLIPLSLYVSLEIIKLAQMLLLNDIDMYDPETDTPMEARTSTINEDCGQVSYIFSDKTGTLTDNAMLFRKLSVGGHAWLHDLDIQRESGELADRSSLAHMNTKGTNPEPHHTRKSFGDMAYIQQVETIPPKLSLDGRLRNKSSSNSLRWRSTAIPQKAQPQLSTMDLLCYLQNHPHTFFARKARFFLLSIALCHTCIPEVDDDGNIIYQAASPDELALVRAAQELGYITIDRQINKISIKTFPNGPMGEPLIEDYEILEIIEFSSKRKRMSIIIRMPNGKFCVFCKGADTTMIELLRLRDLAKQKALEVERRANKRKSLEAQEVIRRTSMQRTSIGGRSSIGGRPSFGGPGRPSMSTNRLKAIQDEFDDWLRDKEQDVDMSSVDDESVYSRPSAQFANRHSIAFGEINVPLEREISEDMVDENIAADEAKVIERCFAHINDFATEGLRTLLYAHRFLDEQEYAVWKKIYAEATTSLVDRQSLIEKAADMIERDFELGGATAIEDKLQKGVPETIDKLRRAGIKLWMLTGDKRETAINIGHSCRLIKDYSNIIVLDKRDGYIERKMAEAILDINAGKVAHSVVVVDGGTLTSIDDDETLKSLFFDIAIITDSVICCRASPSQKASLVKTIRTKVNKSVTLAIGDGANDIAMIQEAHVGIGITGKEGLQAARVSDYSMAQFRFLLKFLLVHGRWNYVRICKYTVGTFWKELLFYLTQALFQRSNGYTGTSFYESWSLSMFNTLFTSLPVIILGIFEKDLSPATLLAVPELYRKGQLNEGFNFRIYLGWMFLASSQAVLNYYMMFTLYAPCLTVDNGIYAMGVITYSVVVTLVSAKLQLIETHNKTVIVAATFVLSVGGWFLWNIILGETYSNNVIYNVKDGILRRFGKDLTWWLVYIFCLSACLVLDVALISIRAAFWPTDVDVFQEIEKSKEMRQRMEEAASVELQQSWNQNQGRSKAEIEIEGEVQEFLDRPRVMEEGRTPGGKSTSSCVDRISFSGDRGDVEDDINVHLARRFGSIRR</sequence>
<feature type="binding site" evidence="16">
    <location>
        <position position="648"/>
    </location>
    <ligand>
        <name>Mg(2+)</name>
        <dbReference type="ChEBI" id="CHEBI:18420"/>
    </ligand>
</feature>
<feature type="binding site" evidence="15">
    <location>
        <position position="1206"/>
    </location>
    <ligand>
        <name>ATP</name>
        <dbReference type="ChEBI" id="CHEBI:30616"/>
    </ligand>
</feature>
<feature type="binding site" evidence="15">
    <location>
        <position position="1038"/>
    </location>
    <ligand>
        <name>ATP</name>
        <dbReference type="ChEBI" id="CHEBI:30616"/>
    </ligand>
</feature>
<comment type="similarity">
    <text evidence="3 17">Belongs to the cation transport ATPase (P-type) (TC 3.A.3) family. Type IV subfamily.</text>
</comment>
<evidence type="ECO:0000259" key="19">
    <source>
        <dbReference type="Pfam" id="PF00122"/>
    </source>
</evidence>
<feature type="binding site" evidence="15">
    <location>
        <position position="1119"/>
    </location>
    <ligand>
        <name>ATP</name>
        <dbReference type="ChEBI" id="CHEBI:30616"/>
    </ligand>
</feature>
<protein>
    <recommendedName>
        <fullName evidence="17">Phospholipid-transporting ATPase</fullName>
        <ecNumber evidence="17">7.6.2.1</ecNumber>
    </recommendedName>
</protein>
<evidence type="ECO:0000256" key="17">
    <source>
        <dbReference type="RuleBase" id="RU362033"/>
    </source>
</evidence>
<dbReference type="SUPFAM" id="SSF81665">
    <property type="entry name" value="Calcium ATPase, transmembrane domain M"/>
    <property type="match status" value="1"/>
</dbReference>
<keyword evidence="9 17" id="KW-1278">Translocase</keyword>
<dbReference type="NCBIfam" id="TIGR01652">
    <property type="entry name" value="ATPase-Plipid"/>
    <property type="match status" value="2"/>
</dbReference>
<feature type="domain" description="P-type ATPase A" evidence="19">
    <location>
        <begin position="384"/>
        <end position="499"/>
    </location>
</feature>
<evidence type="ECO:0000256" key="4">
    <source>
        <dbReference type="ARBA" id="ARBA00022692"/>
    </source>
</evidence>
<dbReference type="InterPro" id="IPR023214">
    <property type="entry name" value="HAD_sf"/>
</dbReference>
<dbReference type="InterPro" id="IPR008250">
    <property type="entry name" value="ATPase_P-typ_transduc_dom_A_sf"/>
</dbReference>
<dbReference type="InterPro" id="IPR001757">
    <property type="entry name" value="P_typ_ATPase"/>
</dbReference>
<feature type="binding site" evidence="15">
    <location>
        <position position="1120"/>
    </location>
    <ligand>
        <name>ATP</name>
        <dbReference type="ChEBI" id="CHEBI:30616"/>
    </ligand>
</feature>
<feature type="compositionally biased region" description="Low complexity" evidence="18">
    <location>
        <begin position="924"/>
        <end position="934"/>
    </location>
</feature>
<feature type="domain" description="P-type ATPase N-terminal" evidence="20">
    <location>
        <begin position="273"/>
        <end position="329"/>
    </location>
</feature>
<keyword evidence="4 17" id="KW-0812">Transmembrane</keyword>
<dbReference type="EC" id="7.6.2.1" evidence="17"/>
<dbReference type="EMBL" id="ML119111">
    <property type="protein sequence ID" value="RPB15989.1"/>
    <property type="molecule type" value="Genomic_DNA"/>
</dbReference>
<dbReference type="OrthoDB" id="377733at2759"/>
<evidence type="ECO:0000256" key="5">
    <source>
        <dbReference type="ARBA" id="ARBA00022723"/>
    </source>
</evidence>
<dbReference type="InterPro" id="IPR032630">
    <property type="entry name" value="P_typ_ATPase_c"/>
</dbReference>
<comment type="catalytic activity">
    <reaction evidence="12 17">
        <text>ATP + H2O + phospholipidSide 1 = ADP + phosphate + phospholipidSide 2.</text>
        <dbReference type="EC" id="7.6.2.1"/>
    </reaction>
</comment>
<comment type="catalytic activity">
    <reaction evidence="13">
        <text>a 1,2-diacyl-sn-glycero-3-phosphoethanolamine(out) + ATP + H2O = a 1,2-diacyl-sn-glycero-3-phosphoethanolamine(in) + ADP + phosphate + H(+)</text>
        <dbReference type="Rhea" id="RHEA:66132"/>
        <dbReference type="ChEBI" id="CHEBI:15377"/>
        <dbReference type="ChEBI" id="CHEBI:15378"/>
        <dbReference type="ChEBI" id="CHEBI:30616"/>
        <dbReference type="ChEBI" id="CHEBI:43474"/>
        <dbReference type="ChEBI" id="CHEBI:64612"/>
        <dbReference type="ChEBI" id="CHEBI:456216"/>
    </reaction>
    <physiologicalReaction direction="left-to-right" evidence="13">
        <dbReference type="Rhea" id="RHEA:66133"/>
    </physiologicalReaction>
</comment>
<dbReference type="GO" id="GO:0000287">
    <property type="term" value="F:magnesium ion binding"/>
    <property type="evidence" value="ECO:0007669"/>
    <property type="project" value="UniProtKB-UniRule"/>
</dbReference>
<organism evidence="22 23">
    <name type="scientific">Morchella conica CCBAS932</name>
    <dbReference type="NCBI Taxonomy" id="1392247"/>
    <lineage>
        <taxon>Eukaryota</taxon>
        <taxon>Fungi</taxon>
        <taxon>Dikarya</taxon>
        <taxon>Ascomycota</taxon>
        <taxon>Pezizomycotina</taxon>
        <taxon>Pezizomycetes</taxon>
        <taxon>Pezizales</taxon>
        <taxon>Morchellaceae</taxon>
        <taxon>Morchella</taxon>
    </lineage>
</organism>
<feature type="domain" description="P-type ATPase C-terminal" evidence="21">
    <location>
        <begin position="1259"/>
        <end position="1508"/>
    </location>
</feature>
<dbReference type="Pfam" id="PF13246">
    <property type="entry name" value="Cation_ATPase"/>
    <property type="match status" value="1"/>
</dbReference>
<dbReference type="Pfam" id="PF00122">
    <property type="entry name" value="E1-E2_ATPase"/>
    <property type="match status" value="1"/>
</dbReference>
<dbReference type="InterPro" id="IPR023298">
    <property type="entry name" value="ATPase_P-typ_TM_dom_sf"/>
</dbReference>
<dbReference type="NCBIfam" id="TIGR01494">
    <property type="entry name" value="ATPase_P-type"/>
    <property type="match status" value="1"/>
</dbReference>
<feature type="transmembrane region" description="Helical" evidence="17">
    <location>
        <begin position="1370"/>
        <end position="1392"/>
    </location>
</feature>
<feature type="binding site" evidence="16">
    <location>
        <position position="646"/>
    </location>
    <ligand>
        <name>Mg(2+)</name>
        <dbReference type="ChEBI" id="CHEBI:18420"/>
    </ligand>
</feature>
<evidence type="ECO:0000256" key="2">
    <source>
        <dbReference type="ARBA" id="ARBA00004308"/>
    </source>
</evidence>
<comment type="subcellular location">
    <subcellularLocation>
        <location evidence="2">Endomembrane system</location>
    </subcellularLocation>
    <subcellularLocation>
        <location evidence="1 17">Membrane</location>
        <topology evidence="1 17">Multi-pass membrane protein</topology>
    </subcellularLocation>
</comment>
<evidence type="ECO:0000256" key="8">
    <source>
        <dbReference type="ARBA" id="ARBA00022842"/>
    </source>
</evidence>
<feature type="binding site" evidence="16">
    <location>
        <position position="1237"/>
    </location>
    <ligand>
        <name>Mg(2+)</name>
        <dbReference type="ChEBI" id="CHEBI:18420"/>
    </ligand>
</feature>
<dbReference type="FunCoup" id="A0A3N4L3C9">
    <property type="interactions" value="28"/>
</dbReference>
<feature type="region of interest" description="Disordered" evidence="18">
    <location>
        <begin position="1"/>
        <end position="129"/>
    </location>
</feature>
<keyword evidence="8 16" id="KW-0460">Magnesium</keyword>
<evidence type="ECO:0000313" key="22">
    <source>
        <dbReference type="EMBL" id="RPB15989.1"/>
    </source>
</evidence>
<dbReference type="Pfam" id="PF16209">
    <property type="entry name" value="PhoLip_ATPase_N"/>
    <property type="match status" value="1"/>
</dbReference>
<evidence type="ECO:0000256" key="13">
    <source>
        <dbReference type="ARBA" id="ARBA00049128"/>
    </source>
</evidence>
<evidence type="ECO:0000256" key="9">
    <source>
        <dbReference type="ARBA" id="ARBA00022967"/>
    </source>
</evidence>
<dbReference type="GO" id="GO:0140326">
    <property type="term" value="F:ATPase-coupled intramembrane lipid transporter activity"/>
    <property type="evidence" value="ECO:0007669"/>
    <property type="project" value="UniProtKB-EC"/>
</dbReference>
<dbReference type="PANTHER" id="PTHR24092">
    <property type="entry name" value="PROBABLE PHOSPHOLIPID-TRANSPORTING ATPASE"/>
    <property type="match status" value="1"/>
</dbReference>
<feature type="transmembrane region" description="Helical" evidence="17">
    <location>
        <begin position="576"/>
        <end position="599"/>
    </location>
</feature>
<dbReference type="Gene3D" id="3.40.1110.10">
    <property type="entry name" value="Calcium-transporting ATPase, cytoplasmic domain N"/>
    <property type="match status" value="2"/>
</dbReference>
<evidence type="ECO:0000256" key="18">
    <source>
        <dbReference type="SAM" id="MobiDB-lite"/>
    </source>
</evidence>
<evidence type="ECO:0000256" key="3">
    <source>
        <dbReference type="ARBA" id="ARBA00008109"/>
    </source>
</evidence>
<dbReference type="GO" id="GO:0005524">
    <property type="term" value="F:ATP binding"/>
    <property type="evidence" value="ECO:0007669"/>
    <property type="project" value="UniProtKB-UniRule"/>
</dbReference>
<evidence type="ECO:0000313" key="23">
    <source>
        <dbReference type="Proteomes" id="UP000277580"/>
    </source>
</evidence>
<dbReference type="InterPro" id="IPR032631">
    <property type="entry name" value="P-type_ATPase_N"/>
</dbReference>
<evidence type="ECO:0000256" key="7">
    <source>
        <dbReference type="ARBA" id="ARBA00022840"/>
    </source>
</evidence>
<keyword evidence="23" id="KW-1185">Reference proteome</keyword>
<keyword evidence="10 17" id="KW-1133">Transmembrane helix</keyword>
<feature type="compositionally biased region" description="Basic and acidic residues" evidence="18">
    <location>
        <begin position="84"/>
        <end position="99"/>
    </location>
</feature>
<accession>A0A3N4L3C9</accession>
<feature type="binding site" evidence="15">
    <location>
        <position position="1212"/>
    </location>
    <ligand>
        <name>ATP</name>
        <dbReference type="ChEBI" id="CHEBI:30616"/>
    </ligand>
</feature>
<evidence type="ECO:0000259" key="20">
    <source>
        <dbReference type="Pfam" id="PF16209"/>
    </source>
</evidence>
<dbReference type="PANTHER" id="PTHR24092:SF174">
    <property type="entry name" value="PHOSPHOLIPID-TRANSPORTING ATPASE DNF3-RELATED"/>
    <property type="match status" value="1"/>
</dbReference>
<feature type="binding site" evidence="15">
    <location>
        <position position="647"/>
    </location>
    <ligand>
        <name>ATP</name>
        <dbReference type="ChEBI" id="CHEBI:30616"/>
    </ligand>
</feature>
<evidence type="ECO:0000256" key="10">
    <source>
        <dbReference type="ARBA" id="ARBA00022989"/>
    </source>
</evidence>
<proteinExistence type="inferred from homology"/>
<feature type="transmembrane region" description="Helical" evidence="17">
    <location>
        <begin position="1478"/>
        <end position="1499"/>
    </location>
</feature>
<dbReference type="InterPro" id="IPR036412">
    <property type="entry name" value="HAD-like_sf"/>
</dbReference>
<dbReference type="GO" id="GO:0005802">
    <property type="term" value="C:trans-Golgi network"/>
    <property type="evidence" value="ECO:0007669"/>
    <property type="project" value="TreeGrafter"/>
</dbReference>
<feature type="binding site" evidence="15">
    <location>
        <position position="648"/>
    </location>
    <ligand>
        <name>ATP</name>
        <dbReference type="ChEBI" id="CHEBI:30616"/>
    </ligand>
</feature>
<evidence type="ECO:0000259" key="21">
    <source>
        <dbReference type="Pfam" id="PF16212"/>
    </source>
</evidence>
<evidence type="ECO:0000256" key="15">
    <source>
        <dbReference type="PIRSR" id="PIRSR606539-2"/>
    </source>
</evidence>
<keyword evidence="5 16" id="KW-0479">Metal-binding</keyword>
<dbReference type="GO" id="GO:0005886">
    <property type="term" value="C:plasma membrane"/>
    <property type="evidence" value="ECO:0007669"/>
    <property type="project" value="TreeGrafter"/>
</dbReference>
<feature type="binding site" evidence="15">
    <location>
        <position position="876"/>
    </location>
    <ligand>
        <name>ATP</name>
        <dbReference type="ChEBI" id="CHEBI:30616"/>
    </ligand>
</feature>
<dbReference type="SUPFAM" id="SSF81653">
    <property type="entry name" value="Calcium ATPase, transduction domain A"/>
    <property type="match status" value="1"/>
</dbReference>
<name>A0A3N4L3C9_9PEZI</name>
<dbReference type="GO" id="GO:0016887">
    <property type="term" value="F:ATP hydrolysis activity"/>
    <property type="evidence" value="ECO:0007669"/>
    <property type="project" value="InterPro"/>
</dbReference>
<dbReference type="Pfam" id="PF00702">
    <property type="entry name" value="Hydrolase"/>
    <property type="match status" value="1"/>
</dbReference>
<dbReference type="Gene3D" id="2.70.150.10">
    <property type="entry name" value="Calcium-transporting ATPase, cytoplasmic transduction domain A"/>
    <property type="match status" value="1"/>
</dbReference>
<comment type="cofactor">
    <cofactor evidence="16">
        <name>Mg(2+)</name>
        <dbReference type="ChEBI" id="CHEBI:18420"/>
    </cofactor>
</comment>